<dbReference type="InterPro" id="IPR000219">
    <property type="entry name" value="DH_dom"/>
</dbReference>
<dbReference type="PROSITE" id="PS00741">
    <property type="entry name" value="DH_1"/>
    <property type="match status" value="1"/>
</dbReference>
<dbReference type="OMA" id="TSHIRLH"/>
<dbReference type="GO" id="GO:0035556">
    <property type="term" value="P:intracellular signal transduction"/>
    <property type="evidence" value="ECO:0007669"/>
    <property type="project" value="InterPro"/>
</dbReference>
<dbReference type="InterPro" id="IPR035899">
    <property type="entry name" value="DBL_dom_sf"/>
</dbReference>
<dbReference type="PROSITE" id="PS50010">
    <property type="entry name" value="DH_2"/>
    <property type="match status" value="1"/>
</dbReference>
<dbReference type="KEGG" id="nve:5502516"/>
<dbReference type="Gene3D" id="1.20.900.10">
    <property type="entry name" value="Dbl homology (DH) domain"/>
    <property type="match status" value="1"/>
</dbReference>
<proteinExistence type="predicted"/>
<protein>
    <recommendedName>
        <fullName evidence="2">DH domain-containing protein</fullName>
    </recommendedName>
</protein>
<feature type="compositionally biased region" description="Polar residues" evidence="1">
    <location>
        <begin position="296"/>
        <end position="306"/>
    </location>
</feature>
<dbReference type="STRING" id="45351.A7SXH1"/>
<dbReference type="InParanoid" id="A7SXH1"/>
<dbReference type="PANTHER" id="PTHR12673">
    <property type="entry name" value="FACIOGENITAL DYSPLASIA PROTEIN"/>
    <property type="match status" value="1"/>
</dbReference>
<dbReference type="Pfam" id="PF00621">
    <property type="entry name" value="RhoGEF"/>
    <property type="match status" value="1"/>
</dbReference>
<feature type="domain" description="DH" evidence="2">
    <location>
        <begin position="39"/>
        <end position="229"/>
    </location>
</feature>
<dbReference type="Proteomes" id="UP000001593">
    <property type="component" value="Unassembled WGS sequence"/>
</dbReference>
<dbReference type="GO" id="GO:0005737">
    <property type="term" value="C:cytoplasm"/>
    <property type="evidence" value="ECO:0000318"/>
    <property type="project" value="GO_Central"/>
</dbReference>
<dbReference type="HOGENOM" id="CLU_457337_0_0_1"/>
<dbReference type="PANTHER" id="PTHR12673:SF159">
    <property type="entry name" value="LD03170P"/>
    <property type="match status" value="1"/>
</dbReference>
<keyword evidence="4" id="KW-1185">Reference proteome</keyword>
<evidence type="ECO:0000259" key="2">
    <source>
        <dbReference type="PROSITE" id="PS50010"/>
    </source>
</evidence>
<feature type="region of interest" description="Disordered" evidence="1">
    <location>
        <begin position="352"/>
        <end position="377"/>
    </location>
</feature>
<dbReference type="AlphaFoldDB" id="A7SXH1"/>
<dbReference type="SUPFAM" id="SSF48065">
    <property type="entry name" value="DBL homology domain (DH-domain)"/>
    <property type="match status" value="1"/>
</dbReference>
<dbReference type="InterPro" id="IPR001331">
    <property type="entry name" value="GDS_CDC24_CS"/>
</dbReference>
<reference evidence="3 4" key="1">
    <citation type="journal article" date="2007" name="Science">
        <title>Sea anemone genome reveals ancestral eumetazoan gene repertoire and genomic organization.</title>
        <authorList>
            <person name="Putnam N.H."/>
            <person name="Srivastava M."/>
            <person name="Hellsten U."/>
            <person name="Dirks B."/>
            <person name="Chapman J."/>
            <person name="Salamov A."/>
            <person name="Terry A."/>
            <person name="Shapiro H."/>
            <person name="Lindquist E."/>
            <person name="Kapitonov V.V."/>
            <person name="Jurka J."/>
            <person name="Genikhovich G."/>
            <person name="Grigoriev I.V."/>
            <person name="Lucas S.M."/>
            <person name="Steele R.E."/>
            <person name="Finnerty J.R."/>
            <person name="Technau U."/>
            <person name="Martindale M.Q."/>
            <person name="Rokhsar D.S."/>
        </authorList>
    </citation>
    <scope>NUCLEOTIDE SEQUENCE [LARGE SCALE GENOMIC DNA]</scope>
    <source>
        <strain evidence="4">CH2 X CH6</strain>
    </source>
</reference>
<dbReference type="GO" id="GO:0005085">
    <property type="term" value="F:guanyl-nucleotide exchange factor activity"/>
    <property type="evidence" value="ECO:0000318"/>
    <property type="project" value="GO_Central"/>
</dbReference>
<evidence type="ECO:0000313" key="4">
    <source>
        <dbReference type="Proteomes" id="UP000001593"/>
    </source>
</evidence>
<dbReference type="InterPro" id="IPR051092">
    <property type="entry name" value="FYVE_RhoGEF_PH"/>
</dbReference>
<feature type="compositionally biased region" description="Basic and acidic residues" evidence="1">
    <location>
        <begin position="360"/>
        <end position="377"/>
    </location>
</feature>
<dbReference type="CDD" id="cd00160">
    <property type="entry name" value="RhoGEF"/>
    <property type="match status" value="1"/>
</dbReference>
<evidence type="ECO:0000256" key="1">
    <source>
        <dbReference type="SAM" id="MobiDB-lite"/>
    </source>
</evidence>
<gene>
    <name evidence="3" type="ORF">NEMVEDRAFT_v1g219039</name>
</gene>
<sequence>MVDRETTPSSVVPRRPLLGRRATCQYYSPSWILSRNDEKRLLIVQEILETEEKYIKCLETIRDVFEDRLRRLRIIPTKDVDVIFPPSLSEILTSHIRLHETLSQRIQEWNYRSTFGDLFVRFFSQDEQGDLVQKYSEFSNNFPKAIRTIHKWRLSSHKFDNFLETCRANWPCNGLDLQAYLLNPIQRLPRYVLLISQLVKFTDVSHPDRVHVEQAFTTLTRSVDELNSSIQNSLKLVSETMARKRFPKRRPVLKQKELIRVYHNDEGGERAKDIKTRPVSICSSNSSGYASDEGDSGQTAQSTINNKFRPMAAPNDSVQIRDSDCGLREIAQQKFDFANSCTSPSLLKLQTLKQTGGRIPENKDSLGRDRRDSCGTKELRDLRDAIRRCGVTDSPTVPDDKGKRNAKGRPMSMFVGSFFSANKDKQQSINNNNNVGDDSGGFPALNIGPCLEKKSIKRAYSDGLSSGFLPQTLDFAGQSGPRAGLCGKRMSWTPQNSCESLPGGRCGLYSGSQSSFRSGYTKESIDEDRVSVGSGFSTVSMPVSGRYTKKKMSLRELFKQLRPGKQRGSAHISVKTCPPPQEPRSRLVRGMQMISAV</sequence>
<evidence type="ECO:0000313" key="3">
    <source>
        <dbReference type="EMBL" id="EDO31587.1"/>
    </source>
</evidence>
<accession>A7SXH1</accession>
<organism evidence="3 4">
    <name type="scientific">Nematostella vectensis</name>
    <name type="common">Starlet sea anemone</name>
    <dbReference type="NCBI Taxonomy" id="45351"/>
    <lineage>
        <taxon>Eukaryota</taxon>
        <taxon>Metazoa</taxon>
        <taxon>Cnidaria</taxon>
        <taxon>Anthozoa</taxon>
        <taxon>Hexacorallia</taxon>
        <taxon>Actiniaria</taxon>
        <taxon>Edwardsiidae</taxon>
        <taxon>Nematostella</taxon>
    </lineage>
</organism>
<dbReference type="EMBL" id="DS469888">
    <property type="protein sequence ID" value="EDO31587.1"/>
    <property type="molecule type" value="Genomic_DNA"/>
</dbReference>
<name>A7SXH1_NEMVE</name>
<feature type="region of interest" description="Disordered" evidence="1">
    <location>
        <begin position="390"/>
        <end position="409"/>
    </location>
</feature>
<dbReference type="SMART" id="SM00325">
    <property type="entry name" value="RhoGEF"/>
    <property type="match status" value="1"/>
</dbReference>
<feature type="region of interest" description="Disordered" evidence="1">
    <location>
        <begin position="285"/>
        <end position="310"/>
    </location>
</feature>
<dbReference type="eggNOG" id="KOG3522">
    <property type="taxonomic scope" value="Eukaryota"/>
</dbReference>